<dbReference type="GO" id="GO:0005975">
    <property type="term" value="P:carbohydrate metabolic process"/>
    <property type="evidence" value="ECO:0007669"/>
    <property type="project" value="InterPro"/>
</dbReference>
<dbReference type="PROSITE" id="PS51677">
    <property type="entry name" value="NODB"/>
    <property type="match status" value="1"/>
</dbReference>
<dbReference type="GO" id="GO:0004099">
    <property type="term" value="F:chitin deacetylase activity"/>
    <property type="evidence" value="ECO:0007669"/>
    <property type="project" value="UniProtKB-ARBA"/>
</dbReference>
<accession>A0A9P1FSC9</accession>
<dbReference type="InterPro" id="IPR002509">
    <property type="entry name" value="NODB_dom"/>
</dbReference>
<feature type="transmembrane region" description="Helical" evidence="2">
    <location>
        <begin position="73"/>
        <end position="102"/>
    </location>
</feature>
<dbReference type="PANTHER" id="PTHR10587">
    <property type="entry name" value="GLYCOSYL TRANSFERASE-RELATED"/>
    <property type="match status" value="1"/>
</dbReference>
<dbReference type="AlphaFoldDB" id="A0A9P1FSC9"/>
<dbReference type="InterPro" id="IPR050248">
    <property type="entry name" value="Polysacc_deacetylase_ArnD"/>
</dbReference>
<keyword evidence="6" id="KW-1185">Reference proteome</keyword>
<dbReference type="Proteomes" id="UP001152797">
    <property type="component" value="Unassembled WGS sequence"/>
</dbReference>
<evidence type="ECO:0000313" key="6">
    <source>
        <dbReference type="Proteomes" id="UP001152797"/>
    </source>
</evidence>
<dbReference type="SUPFAM" id="SSF88713">
    <property type="entry name" value="Glycoside hydrolase/deacetylase"/>
    <property type="match status" value="1"/>
</dbReference>
<reference evidence="5 6" key="2">
    <citation type="submission" date="2024-05" db="EMBL/GenBank/DDBJ databases">
        <authorList>
            <person name="Chen Y."/>
            <person name="Shah S."/>
            <person name="Dougan E. K."/>
            <person name="Thang M."/>
            <person name="Chan C."/>
        </authorList>
    </citation>
    <scope>NUCLEOTIDE SEQUENCE [LARGE SCALE GENOMIC DNA]</scope>
</reference>
<evidence type="ECO:0000256" key="2">
    <source>
        <dbReference type="SAM" id="Phobius"/>
    </source>
</evidence>
<dbReference type="Pfam" id="PF01522">
    <property type="entry name" value="Polysacc_deac_1"/>
    <property type="match status" value="1"/>
</dbReference>
<dbReference type="EMBL" id="CAMXCT020001202">
    <property type="protein sequence ID" value="CAL1141159.1"/>
    <property type="molecule type" value="Genomic_DNA"/>
</dbReference>
<feature type="region of interest" description="Disordered" evidence="1">
    <location>
        <begin position="471"/>
        <end position="505"/>
    </location>
</feature>
<dbReference type="InterPro" id="IPR011330">
    <property type="entry name" value="Glyco_hydro/deAcase_b/a-brl"/>
</dbReference>
<feature type="domain" description="NodB homology" evidence="3">
    <location>
        <begin position="558"/>
        <end position="745"/>
    </location>
</feature>
<feature type="transmembrane region" description="Helical" evidence="2">
    <location>
        <begin position="123"/>
        <end position="143"/>
    </location>
</feature>
<evidence type="ECO:0000313" key="4">
    <source>
        <dbReference type="EMBL" id="CAI3987784.1"/>
    </source>
</evidence>
<evidence type="ECO:0000259" key="3">
    <source>
        <dbReference type="PROSITE" id="PS51677"/>
    </source>
</evidence>
<dbReference type="OrthoDB" id="409264at2759"/>
<keyword evidence="2" id="KW-0472">Membrane</keyword>
<proteinExistence type="predicted"/>
<dbReference type="EMBL" id="CAMXCT010001202">
    <property type="protein sequence ID" value="CAI3987784.1"/>
    <property type="molecule type" value="Genomic_DNA"/>
</dbReference>
<protein>
    <submittedName>
        <fullName evidence="5">Mitochondrial protein</fullName>
    </submittedName>
</protein>
<dbReference type="EMBL" id="CAMXCT030001202">
    <property type="protein sequence ID" value="CAL4775096.1"/>
    <property type="molecule type" value="Genomic_DNA"/>
</dbReference>
<gene>
    <name evidence="4" type="ORF">C1SCF055_LOCUS15029</name>
</gene>
<organism evidence="4">
    <name type="scientific">Cladocopium goreaui</name>
    <dbReference type="NCBI Taxonomy" id="2562237"/>
    <lineage>
        <taxon>Eukaryota</taxon>
        <taxon>Sar</taxon>
        <taxon>Alveolata</taxon>
        <taxon>Dinophyceae</taxon>
        <taxon>Suessiales</taxon>
        <taxon>Symbiodiniaceae</taxon>
        <taxon>Cladocopium</taxon>
    </lineage>
</organism>
<keyword evidence="2" id="KW-0812">Transmembrane</keyword>
<dbReference type="Gene3D" id="3.20.20.370">
    <property type="entry name" value="Glycoside hydrolase/deacetylase"/>
    <property type="match status" value="1"/>
</dbReference>
<dbReference type="PANTHER" id="PTHR10587:SF137">
    <property type="entry name" value="4-DEOXY-4-FORMAMIDO-L-ARABINOSE-PHOSPHOUNDECAPRENOL DEFORMYLASE ARND-RELATED"/>
    <property type="match status" value="1"/>
</dbReference>
<sequence length="1258" mass="140004">MAGKALRSIHADEEPFLLPPLVTRGELKSPEAEPASDTGRVRLQGLPRLFYSLDELQDTPFPPEDRHQDCLSAISYACSVLVVLSLLGTGTCIVMLIFNEVLPRFCPAHHVECLRLEWPANPYFRTWLLLFFLGFIILLPMAMASCQSNCVCLMAFLHEDGCWFHCKRRTTALVRSCVSAVELKRLRRCCCCRRSASLVRVQPGESRTAPKGLHRAFGAETGADAEDFGNLMIVPVPPPIPKKPATPGFPRRWCHTAAPTFHEAVELNIDGEGGEVARLVLNDSTWHIPPRCERVFRLESSGAWSSYVAHRRAAARDDDGGGGGVVEYLGDQLDPRANEQILFYGTSVEVAEQVQLDAQVPDTPDCPRHVLLRRLGGGAQFCDRGFWAHEQAVEAGYNKEHLDAAWAVLVCRVVLGRSLVHSGQHAGPRLQREWGTGRWSSILISGGSPAPTGLLTYNFLNACNAERPPFRYGERRPRYSRDMVTDSDSVENRSPDRSKGGDARKTSQCLGWLGQIAGEEYRGFGELQMMELERDLVTGLVYGNSTVFHFANRPETQGHVALTIDDGLCRSGAERSLIPEVWNMLQEHGATATFFLCSDYVNGFEEEAEKLLAENHEFGNHCPCDGVDYYSMQAAEFEQELLKTSKKIQELSGAAPRWFRAPQGKFSGSMHGVVSKYGMQHALGDCYCDDWAIEDADWVAGTMLQQVRGGSVLILHMPERGFREHILKALELLLIGLKQKGLTAVTLSQLSHLAAPSAPSAAASKSSGASNAGGYAVVTHHDFGTVDGQFFETKEEALAHWRGLSLFSAHMLLGPDGSELRYYGRRGGRDAEMRHLPEKLGAYSGPIRGKESGPYLLCEDLRPGHQEVAASLGAAGCFAGPLWYNSLFWPNFPDLVCLNELLGEDEDFDRALQRVNGPGPLAEQYVTFAAAREDLCQHGRMPQEPVTLRLEVLQYDGVRENQWHFPLQDFIPKRGQHTPYESQSQRACENGAVSLGLNAEDVSDWVMPVSELVSHVTFSLEPAAPASRRTAREGHRFVLLSLGGWPFRVRRLGCYEGGRVELQFGTGEFKEEALWQMLGVSQEPNSVPYSRGCKYWCQLWDLDWLGPKKDEQRFIDSEIPPEKGFIWFRVVGGTQLRTGRAVQVQLLEDGVVPAWLDLRFLQVWLGDIPLGYLNKAVEDVDQDGHGPARVRVWRTMEEASDDRGIRKVDLRLGSRTLVFQDPLSCQNELVDLGWGIHQVCYRGAQLTLGPQPGPWVER</sequence>
<keyword evidence="2" id="KW-1133">Transmembrane helix</keyword>
<comment type="caution">
    <text evidence="4">The sequence shown here is derived from an EMBL/GenBank/DDBJ whole genome shotgun (WGS) entry which is preliminary data.</text>
</comment>
<reference evidence="4" key="1">
    <citation type="submission" date="2022-10" db="EMBL/GenBank/DDBJ databases">
        <authorList>
            <person name="Chen Y."/>
            <person name="Dougan E. K."/>
            <person name="Chan C."/>
            <person name="Rhodes N."/>
            <person name="Thang M."/>
        </authorList>
    </citation>
    <scope>NUCLEOTIDE SEQUENCE</scope>
</reference>
<dbReference type="Gene3D" id="3.90.228.10">
    <property type="match status" value="1"/>
</dbReference>
<evidence type="ECO:0000256" key="1">
    <source>
        <dbReference type="SAM" id="MobiDB-lite"/>
    </source>
</evidence>
<name>A0A9P1FSC9_9DINO</name>
<evidence type="ECO:0000313" key="5">
    <source>
        <dbReference type="EMBL" id="CAL4775096.1"/>
    </source>
</evidence>